<sequence>MECEVPEVVVFLKENGCQFFKDICMGGEVPCHEKCCVKNCELDHNNISNLLKYELARNSTEVSEEVVLYISTMAEESFSNHDSNHDDVKLCGVESKLMENKAVPSETDDFSSKKEFSERRNFATSEQITCLSLSQLFSSEDLGDDQQNDQKDPKMEIVLADSWSGIGADLRSEIDLGAERIADNASSQRFTAEHHKTKKIAGVEPTPETEKKCQMADKMSKVPLLASSSSSRQNTVGHHREPGSSSFSAASTPSGRLTFSGLMPYSDTISLRSNSTTSTRSFAFPILATEWNESPIRMAEVERRSKKCRCWRMCFTCSKF</sequence>
<reference evidence="2 3" key="1">
    <citation type="submission" date="2024-11" db="EMBL/GenBank/DDBJ databases">
        <title>A near-complete genome assembly of Cinchona calisaya.</title>
        <authorList>
            <person name="Lian D.C."/>
            <person name="Zhao X.W."/>
            <person name="Wei L."/>
        </authorList>
    </citation>
    <scope>NUCLEOTIDE SEQUENCE [LARGE SCALE GENOMIC DNA]</scope>
    <source>
        <tissue evidence="2">Nenye</tissue>
    </source>
</reference>
<feature type="compositionally biased region" description="Low complexity" evidence="1">
    <location>
        <begin position="243"/>
        <end position="252"/>
    </location>
</feature>
<evidence type="ECO:0000313" key="3">
    <source>
        <dbReference type="Proteomes" id="UP001630127"/>
    </source>
</evidence>
<evidence type="ECO:0000256" key="1">
    <source>
        <dbReference type="SAM" id="MobiDB-lite"/>
    </source>
</evidence>
<accession>A0ABD3ACI1</accession>
<name>A0ABD3ACI1_9GENT</name>
<comment type="caution">
    <text evidence="2">The sequence shown here is derived from an EMBL/GenBank/DDBJ whole genome shotgun (WGS) entry which is preliminary data.</text>
</comment>
<gene>
    <name evidence="2" type="ORF">ACH5RR_008711</name>
</gene>
<dbReference type="Proteomes" id="UP001630127">
    <property type="component" value="Unassembled WGS sequence"/>
</dbReference>
<evidence type="ECO:0000313" key="2">
    <source>
        <dbReference type="EMBL" id="KAL3529389.1"/>
    </source>
</evidence>
<protein>
    <recommendedName>
        <fullName evidence="4">CRC domain-containing protein</fullName>
    </recommendedName>
</protein>
<dbReference type="InterPro" id="IPR040378">
    <property type="entry name" value="BASL"/>
</dbReference>
<organism evidence="2 3">
    <name type="scientific">Cinchona calisaya</name>
    <dbReference type="NCBI Taxonomy" id="153742"/>
    <lineage>
        <taxon>Eukaryota</taxon>
        <taxon>Viridiplantae</taxon>
        <taxon>Streptophyta</taxon>
        <taxon>Embryophyta</taxon>
        <taxon>Tracheophyta</taxon>
        <taxon>Spermatophyta</taxon>
        <taxon>Magnoliopsida</taxon>
        <taxon>eudicotyledons</taxon>
        <taxon>Gunneridae</taxon>
        <taxon>Pentapetalae</taxon>
        <taxon>asterids</taxon>
        <taxon>lamiids</taxon>
        <taxon>Gentianales</taxon>
        <taxon>Rubiaceae</taxon>
        <taxon>Cinchonoideae</taxon>
        <taxon>Cinchoneae</taxon>
        <taxon>Cinchona</taxon>
    </lineage>
</organism>
<keyword evidence="3" id="KW-1185">Reference proteome</keyword>
<proteinExistence type="predicted"/>
<dbReference type="PANTHER" id="PTHR33914">
    <property type="entry name" value="18S PRE-RIBOSOMAL ASSEMBLY PROTEIN GAR2-LIKE PROTEIN"/>
    <property type="match status" value="1"/>
</dbReference>
<dbReference type="AlphaFoldDB" id="A0ABD3ACI1"/>
<evidence type="ECO:0008006" key="4">
    <source>
        <dbReference type="Google" id="ProtNLM"/>
    </source>
</evidence>
<feature type="region of interest" description="Disordered" evidence="1">
    <location>
        <begin position="225"/>
        <end position="252"/>
    </location>
</feature>
<dbReference type="PANTHER" id="PTHR33914:SF2">
    <property type="entry name" value="OS02G0582100 PROTEIN"/>
    <property type="match status" value="1"/>
</dbReference>
<dbReference type="EMBL" id="JBJUIK010000004">
    <property type="protein sequence ID" value="KAL3529389.1"/>
    <property type="molecule type" value="Genomic_DNA"/>
</dbReference>